<accession>A0A7S4AJP1</accession>
<feature type="region of interest" description="Disordered" evidence="1">
    <location>
        <begin position="170"/>
        <end position="269"/>
    </location>
</feature>
<name>A0A7S4AJP1_9STRA</name>
<reference evidence="2" key="1">
    <citation type="submission" date="2021-01" db="EMBL/GenBank/DDBJ databases">
        <authorList>
            <person name="Corre E."/>
            <person name="Pelletier E."/>
            <person name="Niang G."/>
            <person name="Scheremetjew M."/>
            <person name="Finn R."/>
            <person name="Kale V."/>
            <person name="Holt S."/>
            <person name="Cochrane G."/>
            <person name="Meng A."/>
            <person name="Brown T."/>
            <person name="Cohen L."/>
        </authorList>
    </citation>
    <scope>NUCLEOTIDE SEQUENCE</scope>
    <source>
        <strain evidence="2">10249 10 AB</strain>
    </source>
</reference>
<feature type="compositionally biased region" description="Polar residues" evidence="1">
    <location>
        <begin position="209"/>
        <end position="227"/>
    </location>
</feature>
<sequence>MKQRGYYYDKVRGKKSPLNDKRKVMLEDIGFCWVAPHVAKTKAKLPMREHIVKEQLRARHVVATVVAAASDAEKLGNERALGQHQHVEQHVQQHHHLQQQQQQQQQRVVCYNNIAKLYCDQNQPVRVTGIVESRSFVSAPNTAVKKKKNDIDNDDDNDIVLVQIKLKDPVPRQTGANSSSTAANANANANAGTNSNINININTRRSLLPTKTPSSASSLHTKTATTNQRRRKRPWFVGSSKKSNKTTIGTTASATAATHSTKSNTHTNAHTSTINTLSVLVDPRMIPRLDAATVGSFVTVIGTFLAVPTPRTNTLANDRHHNNNTINNNAVEMSPTKHPNQHQHQTPRHPYDYKLEARTLHVASACATTDMVFYETALEARRNSMYHRYYSGRCYNNNNNNNADADADADGNNDGSITADGTASLSPPKLLQGCGPPPYDAFHSSR</sequence>
<dbReference type="EMBL" id="HBIX01014711">
    <property type="protein sequence ID" value="CAE0718000.1"/>
    <property type="molecule type" value="Transcribed_RNA"/>
</dbReference>
<feature type="compositionally biased region" description="Low complexity" evidence="1">
    <location>
        <begin position="174"/>
        <end position="203"/>
    </location>
</feature>
<protein>
    <recommendedName>
        <fullName evidence="3">Helicase-associated domain-containing protein</fullName>
    </recommendedName>
</protein>
<evidence type="ECO:0008006" key="3">
    <source>
        <dbReference type="Google" id="ProtNLM"/>
    </source>
</evidence>
<evidence type="ECO:0000256" key="1">
    <source>
        <dbReference type="SAM" id="MobiDB-lite"/>
    </source>
</evidence>
<dbReference type="AlphaFoldDB" id="A0A7S4AJP1"/>
<evidence type="ECO:0000313" key="2">
    <source>
        <dbReference type="EMBL" id="CAE0718000.1"/>
    </source>
</evidence>
<feature type="compositionally biased region" description="Low complexity" evidence="1">
    <location>
        <begin position="245"/>
        <end position="269"/>
    </location>
</feature>
<feature type="region of interest" description="Disordered" evidence="1">
    <location>
        <begin position="405"/>
        <end position="446"/>
    </location>
</feature>
<proteinExistence type="predicted"/>
<gene>
    <name evidence="2" type="ORF">PAUS00366_LOCUS10753</name>
</gene>
<organism evidence="2">
    <name type="scientific">Pseudo-nitzschia australis</name>
    <dbReference type="NCBI Taxonomy" id="44445"/>
    <lineage>
        <taxon>Eukaryota</taxon>
        <taxon>Sar</taxon>
        <taxon>Stramenopiles</taxon>
        <taxon>Ochrophyta</taxon>
        <taxon>Bacillariophyta</taxon>
        <taxon>Bacillariophyceae</taxon>
        <taxon>Bacillariophycidae</taxon>
        <taxon>Bacillariales</taxon>
        <taxon>Bacillariaceae</taxon>
        <taxon>Pseudo-nitzschia</taxon>
    </lineage>
</organism>